<dbReference type="EMBL" id="BARU01027595">
    <property type="protein sequence ID" value="GAH75401.1"/>
    <property type="molecule type" value="Genomic_DNA"/>
</dbReference>
<comment type="caution">
    <text evidence="1">The sequence shown here is derived from an EMBL/GenBank/DDBJ whole genome shotgun (WGS) entry which is preliminary data.</text>
</comment>
<organism evidence="1">
    <name type="scientific">marine sediment metagenome</name>
    <dbReference type="NCBI Taxonomy" id="412755"/>
    <lineage>
        <taxon>unclassified sequences</taxon>
        <taxon>metagenomes</taxon>
        <taxon>ecological metagenomes</taxon>
    </lineage>
</organism>
<proteinExistence type="predicted"/>
<reference evidence="1" key="1">
    <citation type="journal article" date="2014" name="Front. Microbiol.">
        <title>High frequency of phylogenetically diverse reductive dehalogenase-homologous genes in deep subseafloor sedimentary metagenomes.</title>
        <authorList>
            <person name="Kawai M."/>
            <person name="Futagami T."/>
            <person name="Toyoda A."/>
            <person name="Takaki Y."/>
            <person name="Nishi S."/>
            <person name="Hori S."/>
            <person name="Arai W."/>
            <person name="Tsubouchi T."/>
            <person name="Morono Y."/>
            <person name="Uchiyama I."/>
            <person name="Ito T."/>
            <person name="Fujiyama A."/>
            <person name="Inagaki F."/>
            <person name="Takami H."/>
        </authorList>
    </citation>
    <scope>NUCLEOTIDE SEQUENCE</scope>
    <source>
        <strain evidence="1">Expedition CK06-06</strain>
    </source>
</reference>
<name>X1HZ22_9ZZZZ</name>
<dbReference type="AlphaFoldDB" id="X1HZ22"/>
<sequence>MLAIREQRDGLTRLVVDVEGRSEAAVNFDALTGEPVV</sequence>
<protein>
    <submittedName>
        <fullName evidence="1">Uncharacterized protein</fullName>
    </submittedName>
</protein>
<evidence type="ECO:0000313" key="1">
    <source>
        <dbReference type="EMBL" id="GAH75401.1"/>
    </source>
</evidence>
<feature type="non-terminal residue" evidence="1">
    <location>
        <position position="37"/>
    </location>
</feature>
<gene>
    <name evidence="1" type="ORF">S03H2_44163</name>
</gene>
<accession>X1HZ22</accession>